<dbReference type="CTD" id="10286"/>
<accession>A0A1S4FNZ3</accession>
<reference evidence="9" key="3">
    <citation type="submission" date="2012-09" db="EMBL/GenBank/DDBJ databases">
        <authorList>
            <consortium name="VectorBase"/>
        </authorList>
    </citation>
    <scope>NUCLEOTIDE SEQUENCE</scope>
    <source>
        <strain evidence="9">Liverpool</strain>
    </source>
</reference>
<comment type="subcellular location">
    <subcellularLocation>
        <location evidence="1">Nucleus</location>
    </subcellularLocation>
</comment>
<dbReference type="InterPro" id="IPR008409">
    <property type="entry name" value="SPF27"/>
</dbReference>
<keyword evidence="7" id="KW-0539">Nucleus</keyword>
<dbReference type="GO" id="GO:0008380">
    <property type="term" value="P:RNA splicing"/>
    <property type="evidence" value="ECO:0007669"/>
    <property type="project" value="UniProtKB-KW"/>
</dbReference>
<evidence type="ECO:0000256" key="2">
    <source>
        <dbReference type="ARBA" id="ARBA00010788"/>
    </source>
</evidence>
<feature type="coiled-coil region" evidence="8">
    <location>
        <begin position="133"/>
        <end position="160"/>
    </location>
</feature>
<dbReference type="OrthoDB" id="205794at2759"/>
<proteinExistence type="inferred from homology"/>
<comment type="similarity">
    <text evidence="2">Belongs to the SPF27 family.</text>
</comment>
<dbReference type="GO" id="GO:0071011">
    <property type="term" value="C:precatalytic spliceosome"/>
    <property type="evidence" value="ECO:0007669"/>
    <property type="project" value="TreeGrafter"/>
</dbReference>
<dbReference type="GO" id="GO:0071013">
    <property type="term" value="C:catalytic step 2 spliceosome"/>
    <property type="evidence" value="ECO:0007669"/>
    <property type="project" value="TreeGrafter"/>
</dbReference>
<dbReference type="Pfam" id="PF05700">
    <property type="entry name" value="BCAS2"/>
    <property type="match status" value="1"/>
</dbReference>
<keyword evidence="8" id="KW-0175">Coiled coil</keyword>
<dbReference type="GO" id="GO:0000974">
    <property type="term" value="C:Prp19 complex"/>
    <property type="evidence" value="ECO:0007669"/>
    <property type="project" value="TreeGrafter"/>
</dbReference>
<dbReference type="PANTHER" id="PTHR13296">
    <property type="entry name" value="BCAS2 PROTEIN"/>
    <property type="match status" value="1"/>
</dbReference>
<evidence type="ECO:0000313" key="9">
    <source>
        <dbReference type="EMBL" id="EAT38055.1"/>
    </source>
</evidence>
<gene>
    <name evidence="9" type="ORF">AaeL_AAEL010003</name>
</gene>
<keyword evidence="4" id="KW-0507">mRNA processing</keyword>
<dbReference type="OMA" id="SAWQESI"/>
<evidence type="ECO:0000256" key="1">
    <source>
        <dbReference type="ARBA" id="ARBA00004123"/>
    </source>
</evidence>
<reference evidence="9" key="1">
    <citation type="submission" date="2005-10" db="EMBL/GenBank/DDBJ databases">
        <authorList>
            <person name="Loftus B.J."/>
            <person name="Nene V.M."/>
            <person name="Hannick L.I."/>
            <person name="Bidwell S."/>
            <person name="Haas B."/>
            <person name="Amedeo P."/>
            <person name="Orvis J."/>
            <person name="Wortman J.R."/>
            <person name="White O.R."/>
            <person name="Salzberg S."/>
            <person name="Shumway M."/>
            <person name="Koo H."/>
            <person name="Zhao Y."/>
            <person name="Holmes M."/>
            <person name="Miller J."/>
            <person name="Schatz M."/>
            <person name="Pop M."/>
            <person name="Pai G."/>
            <person name="Utterback T."/>
            <person name="Rogers Y.-H."/>
            <person name="Kravitz S."/>
            <person name="Fraser C.M."/>
        </authorList>
    </citation>
    <scope>NUCLEOTIDE SEQUENCE</scope>
    <source>
        <strain evidence="9">Liverpool</strain>
    </source>
</reference>
<dbReference type="PANTHER" id="PTHR13296:SF0">
    <property type="entry name" value="PRE-MRNA-SPLICING FACTOR SPF27"/>
    <property type="match status" value="1"/>
</dbReference>
<evidence type="ECO:0000256" key="5">
    <source>
        <dbReference type="ARBA" id="ARBA00022728"/>
    </source>
</evidence>
<dbReference type="HOGENOM" id="CLU_082523_2_1_1"/>
<evidence type="ECO:0000256" key="8">
    <source>
        <dbReference type="SAM" id="Coils"/>
    </source>
</evidence>
<dbReference type="EMBL" id="CH477631">
    <property type="protein sequence ID" value="EAT38055.1"/>
    <property type="molecule type" value="Genomic_DNA"/>
</dbReference>
<organism evidence="9 10">
    <name type="scientific">Aedes aegypti</name>
    <name type="common">Yellowfever mosquito</name>
    <name type="synonym">Culex aegypti</name>
    <dbReference type="NCBI Taxonomy" id="7159"/>
    <lineage>
        <taxon>Eukaryota</taxon>
        <taxon>Metazoa</taxon>
        <taxon>Ecdysozoa</taxon>
        <taxon>Arthropoda</taxon>
        <taxon>Hexapoda</taxon>
        <taxon>Insecta</taxon>
        <taxon>Pterygota</taxon>
        <taxon>Neoptera</taxon>
        <taxon>Endopterygota</taxon>
        <taxon>Diptera</taxon>
        <taxon>Nematocera</taxon>
        <taxon>Culicoidea</taxon>
        <taxon>Culicidae</taxon>
        <taxon>Culicinae</taxon>
        <taxon>Aedini</taxon>
        <taxon>Aedes</taxon>
        <taxon>Stegomyia</taxon>
    </lineage>
</organism>
<evidence type="ECO:0000256" key="6">
    <source>
        <dbReference type="ARBA" id="ARBA00023187"/>
    </source>
</evidence>
<evidence type="ECO:0000256" key="7">
    <source>
        <dbReference type="ARBA" id="ARBA00023242"/>
    </source>
</evidence>
<keyword evidence="5" id="KW-0747">Spliceosome</keyword>
<dbReference type="KEGG" id="aag:5572724"/>
<protein>
    <recommendedName>
        <fullName evidence="3">Pre-mRNA-splicing factor SPF27</fullName>
    </recommendedName>
</protein>
<name>A0A1S4FNZ3_AEDAE</name>
<evidence type="ECO:0000313" key="10">
    <source>
        <dbReference type="Proteomes" id="UP000682892"/>
    </source>
</evidence>
<dbReference type="AlphaFoldDB" id="A0A1S4FNZ3"/>
<sequence length="213" mass="24638">MAGEVLVDALPYIDLGYDDPGVREAAIAMVEEECRRYRPTKNYLEHLPALNTAAFETVLMTTEFERIQNRLPMEPLSMKRYELPPPPAGKMSEVSSWCESVDNSMAQLEHQAVRAMNLDLMMEYGCEMWKSYLEVLTAMQAKAQARLEAIKKEIQDVNWKRKSKQTQGGEKLRSLEAQWVMLVSKNYEIEQACAKLEERIYQKKNQMLAHDKK</sequence>
<reference evidence="9" key="2">
    <citation type="journal article" date="2007" name="Science">
        <title>Genome sequence of Aedes aegypti, a major arbovirus vector.</title>
        <authorList>
            <person name="Nene V."/>
            <person name="Wortman J.R."/>
            <person name="Lawson D."/>
            <person name="Haas B."/>
            <person name="Kodira C."/>
            <person name="Tu Z.J."/>
            <person name="Loftus B."/>
            <person name="Xi Z."/>
            <person name="Megy K."/>
            <person name="Grabherr M."/>
            <person name="Ren Q."/>
            <person name="Zdobnov E.M."/>
            <person name="Lobo N.F."/>
            <person name="Campbell K.S."/>
            <person name="Brown S.E."/>
            <person name="Bonaldo M.F."/>
            <person name="Zhu J."/>
            <person name="Sinkins S.P."/>
            <person name="Hogenkamp D.G."/>
            <person name="Amedeo P."/>
            <person name="Arensburger P."/>
            <person name="Atkinson P.W."/>
            <person name="Bidwell S."/>
            <person name="Biedler J."/>
            <person name="Birney E."/>
            <person name="Bruggner R.V."/>
            <person name="Costas J."/>
            <person name="Coy M.R."/>
            <person name="Crabtree J."/>
            <person name="Crawford M."/>
            <person name="Debruyn B."/>
            <person name="Decaprio D."/>
            <person name="Eiglmeier K."/>
            <person name="Eisenstadt E."/>
            <person name="El-Dorry H."/>
            <person name="Gelbart W.M."/>
            <person name="Gomes S.L."/>
            <person name="Hammond M."/>
            <person name="Hannick L.I."/>
            <person name="Hogan J.R."/>
            <person name="Holmes M.H."/>
            <person name="Jaffe D."/>
            <person name="Johnston J.S."/>
            <person name="Kennedy R.C."/>
            <person name="Koo H."/>
            <person name="Kravitz S."/>
            <person name="Kriventseva E.V."/>
            <person name="Kulp D."/>
            <person name="Labutti K."/>
            <person name="Lee E."/>
            <person name="Li S."/>
            <person name="Lovin D.D."/>
            <person name="Mao C."/>
            <person name="Mauceli E."/>
            <person name="Menck C.F."/>
            <person name="Miller J.R."/>
            <person name="Montgomery P."/>
            <person name="Mori A."/>
            <person name="Nascimento A.L."/>
            <person name="Naveira H.F."/>
            <person name="Nusbaum C."/>
            <person name="O'leary S."/>
            <person name="Orvis J."/>
            <person name="Pertea M."/>
            <person name="Quesneville H."/>
            <person name="Reidenbach K.R."/>
            <person name="Rogers Y.H."/>
            <person name="Roth C.W."/>
            <person name="Schneider J.R."/>
            <person name="Schatz M."/>
            <person name="Shumway M."/>
            <person name="Stanke M."/>
            <person name="Stinson E.O."/>
            <person name="Tubio J.M."/>
            <person name="Vanzee J.P."/>
            <person name="Verjovski-Almeida S."/>
            <person name="Werner D."/>
            <person name="White O."/>
            <person name="Wyder S."/>
            <person name="Zeng Q."/>
            <person name="Zhao Q."/>
            <person name="Zhao Y."/>
            <person name="Hill C.A."/>
            <person name="Raikhel A.S."/>
            <person name="Soares M.B."/>
            <person name="Knudson D.L."/>
            <person name="Lee N.H."/>
            <person name="Galagan J."/>
            <person name="Salzberg S.L."/>
            <person name="Paulsen I.T."/>
            <person name="Dimopoulos G."/>
            <person name="Collins F.H."/>
            <person name="Birren B."/>
            <person name="Fraser-Liggett C.M."/>
            <person name="Severson D.W."/>
        </authorList>
    </citation>
    <scope>NUCLEOTIDE SEQUENCE [LARGE SCALE GENOMIC DNA]</scope>
    <source>
        <strain evidence="9">Liverpool</strain>
    </source>
</reference>
<dbReference type="GO" id="GO:0006397">
    <property type="term" value="P:mRNA processing"/>
    <property type="evidence" value="ECO:0007669"/>
    <property type="project" value="UniProtKB-KW"/>
</dbReference>
<dbReference type="Proteomes" id="UP000682892">
    <property type="component" value="Chromosome 1"/>
</dbReference>
<evidence type="ECO:0000256" key="4">
    <source>
        <dbReference type="ARBA" id="ARBA00022664"/>
    </source>
</evidence>
<evidence type="ECO:0000256" key="3">
    <source>
        <dbReference type="ARBA" id="ARBA00014158"/>
    </source>
</evidence>
<keyword evidence="6" id="KW-0508">mRNA splicing</keyword>